<dbReference type="SUPFAM" id="SSF69593">
    <property type="entry name" value="Glycerol-3-phosphate (1)-acyltransferase"/>
    <property type="match status" value="1"/>
</dbReference>
<dbReference type="Proteomes" id="UP000176101">
    <property type="component" value="Unassembled WGS sequence"/>
</dbReference>
<dbReference type="SMART" id="SM00563">
    <property type="entry name" value="PlsC"/>
    <property type="match status" value="1"/>
</dbReference>
<reference evidence="2 3" key="1">
    <citation type="journal article" date="2016" name="Front. Microbiol.">
        <title>Comparative Genomics Analysis of Streptomyces Species Reveals Their Adaptation to the Marine Environment and Their Diversity at the Genomic Level.</title>
        <authorList>
            <person name="Tian X."/>
            <person name="Zhang Z."/>
            <person name="Yang T."/>
            <person name="Chen M."/>
            <person name="Li J."/>
            <person name="Chen F."/>
            <person name="Yang J."/>
            <person name="Li W."/>
            <person name="Zhang B."/>
            <person name="Zhang Z."/>
            <person name="Wu J."/>
            <person name="Zhang C."/>
            <person name="Long L."/>
            <person name="Xiao J."/>
        </authorList>
    </citation>
    <scope>NUCLEOTIDE SEQUENCE [LARGE SCALE GENOMIC DNA]</scope>
    <source>
        <strain evidence="2 3">SCSIO 02100</strain>
    </source>
</reference>
<evidence type="ECO:0000259" key="1">
    <source>
        <dbReference type="SMART" id="SM00563"/>
    </source>
</evidence>
<dbReference type="PATRIC" id="fig|1075402.3.peg.2203"/>
<keyword evidence="2" id="KW-0808">Transferase</keyword>
<dbReference type="Pfam" id="PF01553">
    <property type="entry name" value="Acyltransferase"/>
    <property type="match status" value="1"/>
</dbReference>
<sequence length="296" mass="32705">MGVPHPEIPLRDGQSLASQIVQDVFASVVDLYARLSAEDTAVDEFGFDPELVDDTLMPALRPLYRKYFRVEVEGLEHVPSEGSGLVVANHSGTLPMDALMLQLCLHDDHAAHRNLRMLAADLAFSVPMIRDLARKLGHVRACPENAERLLREGALVGVMPEGYGGLGKPFDERYRLRRFGRGGFASLALRTGRPMVPCSIVGAEEIYPMIGESPTLARMLKLPYFPITPTFPLLGVLGLMPLPTRWKIRFDPPVRTDGFAPGAAEDPKVVEKLAGEVKDTIQHRLSGMVRERDSLF</sequence>
<keyword evidence="3" id="KW-1185">Reference proteome</keyword>
<dbReference type="PIRSF" id="PIRSF016753">
    <property type="entry name" value="P_lipid/glycerol_ac_tran_prd"/>
    <property type="match status" value="1"/>
</dbReference>
<proteinExistence type="predicted"/>
<accession>A0A1E7KEV4</accession>
<dbReference type="GO" id="GO:0016020">
    <property type="term" value="C:membrane"/>
    <property type="evidence" value="ECO:0007669"/>
    <property type="project" value="TreeGrafter"/>
</dbReference>
<name>A0A1E7KEV4_9ACTN</name>
<dbReference type="STRING" id="1075402.AN216_16330"/>
<feature type="domain" description="Phospholipid/glycerol acyltransferase" evidence="1">
    <location>
        <begin position="84"/>
        <end position="203"/>
    </location>
</feature>
<keyword evidence="2" id="KW-0012">Acyltransferase</keyword>
<evidence type="ECO:0000313" key="3">
    <source>
        <dbReference type="Proteomes" id="UP000176101"/>
    </source>
</evidence>
<dbReference type="PANTHER" id="PTHR22753">
    <property type="entry name" value="TRANSMEMBRANE PROTEIN 68"/>
    <property type="match status" value="1"/>
</dbReference>
<dbReference type="OrthoDB" id="5241618at2"/>
<evidence type="ECO:0000313" key="2">
    <source>
        <dbReference type="EMBL" id="OEV02448.1"/>
    </source>
</evidence>
<dbReference type="GO" id="GO:0016746">
    <property type="term" value="F:acyltransferase activity"/>
    <property type="evidence" value="ECO:0007669"/>
    <property type="project" value="UniProtKB-KW"/>
</dbReference>
<protein>
    <submittedName>
        <fullName evidence="2">Acyltransferase</fullName>
    </submittedName>
</protein>
<dbReference type="PANTHER" id="PTHR22753:SF14">
    <property type="entry name" value="MONOACYLGLYCEROL_DIACYLGLYCEROL O-ACYLTRANSFERASE"/>
    <property type="match status" value="1"/>
</dbReference>
<dbReference type="EMBL" id="LJGU01000130">
    <property type="protein sequence ID" value="OEV02448.1"/>
    <property type="molecule type" value="Genomic_DNA"/>
</dbReference>
<dbReference type="InterPro" id="IPR016676">
    <property type="entry name" value="P_lipid/glycerol_AcTrfase_prd"/>
</dbReference>
<dbReference type="CDD" id="cd07987">
    <property type="entry name" value="LPLAT_MGAT-like"/>
    <property type="match status" value="1"/>
</dbReference>
<gene>
    <name evidence="2" type="ORF">AN216_16330</name>
</gene>
<dbReference type="RefSeq" id="WP_070197406.1">
    <property type="nucleotide sequence ID" value="NZ_LJGU01000130.1"/>
</dbReference>
<comment type="caution">
    <text evidence="2">The sequence shown here is derived from an EMBL/GenBank/DDBJ whole genome shotgun (WGS) entry which is preliminary data.</text>
</comment>
<dbReference type="InterPro" id="IPR002123">
    <property type="entry name" value="Plipid/glycerol_acylTrfase"/>
</dbReference>
<dbReference type="AlphaFoldDB" id="A0A1E7KEV4"/>
<organism evidence="2 3">
    <name type="scientific">Streptomyces oceani</name>
    <dbReference type="NCBI Taxonomy" id="1075402"/>
    <lineage>
        <taxon>Bacteria</taxon>
        <taxon>Bacillati</taxon>
        <taxon>Actinomycetota</taxon>
        <taxon>Actinomycetes</taxon>
        <taxon>Kitasatosporales</taxon>
        <taxon>Streptomycetaceae</taxon>
        <taxon>Streptomyces</taxon>
    </lineage>
</organism>